<dbReference type="EMBL" id="ML120549">
    <property type="protein sequence ID" value="RPA89928.1"/>
    <property type="molecule type" value="Genomic_DNA"/>
</dbReference>
<dbReference type="GO" id="GO:0046872">
    <property type="term" value="F:metal ion binding"/>
    <property type="evidence" value="ECO:0007669"/>
    <property type="project" value="UniProtKB-KW"/>
</dbReference>
<evidence type="ECO:0000256" key="1">
    <source>
        <dbReference type="ARBA" id="ARBA00001968"/>
    </source>
</evidence>
<organism evidence="4 5">
    <name type="scientific">Choiromyces venosus 120613-1</name>
    <dbReference type="NCBI Taxonomy" id="1336337"/>
    <lineage>
        <taxon>Eukaryota</taxon>
        <taxon>Fungi</taxon>
        <taxon>Dikarya</taxon>
        <taxon>Ascomycota</taxon>
        <taxon>Pezizomycotina</taxon>
        <taxon>Pezizomycetes</taxon>
        <taxon>Pezizales</taxon>
        <taxon>Tuberaceae</taxon>
        <taxon>Choiromyces</taxon>
    </lineage>
</organism>
<evidence type="ECO:0000259" key="3">
    <source>
        <dbReference type="Pfam" id="PF13359"/>
    </source>
</evidence>
<keyword evidence="2" id="KW-0479">Metal-binding</keyword>
<comment type="cofactor">
    <cofactor evidence="1">
        <name>a divalent metal cation</name>
        <dbReference type="ChEBI" id="CHEBI:60240"/>
    </cofactor>
</comment>
<name>A0A3N4IYS0_9PEZI</name>
<dbReference type="Proteomes" id="UP000276215">
    <property type="component" value="Unassembled WGS sequence"/>
</dbReference>
<evidence type="ECO:0000256" key="2">
    <source>
        <dbReference type="ARBA" id="ARBA00022723"/>
    </source>
</evidence>
<evidence type="ECO:0000313" key="5">
    <source>
        <dbReference type="Proteomes" id="UP000276215"/>
    </source>
</evidence>
<feature type="domain" description="DDE Tnp4" evidence="3">
    <location>
        <begin position="3"/>
        <end position="83"/>
    </location>
</feature>
<accession>A0A3N4IYS0</accession>
<proteinExistence type="predicted"/>
<gene>
    <name evidence="4" type="ORF">L873DRAFT_1882335</name>
</gene>
<keyword evidence="5" id="KW-1185">Reference proteome</keyword>
<reference evidence="4 5" key="1">
    <citation type="journal article" date="2018" name="Nat. Ecol. Evol.">
        <title>Pezizomycetes genomes reveal the molecular basis of ectomycorrhizal truffle lifestyle.</title>
        <authorList>
            <person name="Murat C."/>
            <person name="Payen T."/>
            <person name="Noel B."/>
            <person name="Kuo A."/>
            <person name="Morin E."/>
            <person name="Chen J."/>
            <person name="Kohler A."/>
            <person name="Krizsan K."/>
            <person name="Balestrini R."/>
            <person name="Da Silva C."/>
            <person name="Montanini B."/>
            <person name="Hainaut M."/>
            <person name="Levati E."/>
            <person name="Barry K.W."/>
            <person name="Belfiori B."/>
            <person name="Cichocki N."/>
            <person name="Clum A."/>
            <person name="Dockter R.B."/>
            <person name="Fauchery L."/>
            <person name="Guy J."/>
            <person name="Iotti M."/>
            <person name="Le Tacon F."/>
            <person name="Lindquist E.A."/>
            <person name="Lipzen A."/>
            <person name="Malagnac F."/>
            <person name="Mello A."/>
            <person name="Molinier V."/>
            <person name="Miyauchi S."/>
            <person name="Poulain J."/>
            <person name="Riccioni C."/>
            <person name="Rubini A."/>
            <person name="Sitrit Y."/>
            <person name="Splivallo R."/>
            <person name="Traeger S."/>
            <person name="Wang M."/>
            <person name="Zifcakova L."/>
            <person name="Wipf D."/>
            <person name="Zambonelli A."/>
            <person name="Paolocci F."/>
            <person name="Nowrousian M."/>
            <person name="Ottonello S."/>
            <person name="Baldrian P."/>
            <person name="Spatafora J.W."/>
            <person name="Henrissat B."/>
            <person name="Nagy L.G."/>
            <person name="Aury J.M."/>
            <person name="Wincker P."/>
            <person name="Grigoriev I.V."/>
            <person name="Bonfante P."/>
            <person name="Martin F.M."/>
        </authorList>
    </citation>
    <scope>NUCLEOTIDE SEQUENCE [LARGE SCALE GENOMIC DNA]</scope>
    <source>
        <strain evidence="4 5">120613-1</strain>
    </source>
</reference>
<dbReference type="InterPro" id="IPR027806">
    <property type="entry name" value="HARBI1_dom"/>
</dbReference>
<sequence length="87" mass="10103">MWCESKIQEEINKYARHIKGEQLFVFGDGAYGLQSGVMRAYQSLPNSLLTTEQKFFNQNMSQSHIAIEWALGKVIRLWKFMGHKIGH</sequence>
<protein>
    <recommendedName>
        <fullName evidence="3">DDE Tnp4 domain-containing protein</fullName>
    </recommendedName>
</protein>
<dbReference type="OrthoDB" id="2966465at2759"/>
<dbReference type="Pfam" id="PF13359">
    <property type="entry name" value="DDE_Tnp_4"/>
    <property type="match status" value="1"/>
</dbReference>
<evidence type="ECO:0000313" key="4">
    <source>
        <dbReference type="EMBL" id="RPA89928.1"/>
    </source>
</evidence>
<dbReference type="AlphaFoldDB" id="A0A3N4IYS0"/>